<feature type="region of interest" description="Disordered" evidence="1">
    <location>
        <begin position="205"/>
        <end position="239"/>
    </location>
</feature>
<reference evidence="3" key="1">
    <citation type="submission" date="2021-08" db="EMBL/GenBank/DDBJ databases">
        <title>WGS assembly of Ceratopteris richardii.</title>
        <authorList>
            <person name="Marchant D.B."/>
            <person name="Chen G."/>
            <person name="Jenkins J."/>
            <person name="Shu S."/>
            <person name="Leebens-Mack J."/>
            <person name="Grimwood J."/>
            <person name="Schmutz J."/>
            <person name="Soltis P."/>
            <person name="Soltis D."/>
            <person name="Chen Z.-H."/>
        </authorList>
    </citation>
    <scope>NUCLEOTIDE SEQUENCE</scope>
    <source>
        <strain evidence="3">Whitten #5841</strain>
        <tissue evidence="3">Leaf</tissue>
    </source>
</reference>
<name>A0A8T2Q709_CERRI</name>
<protein>
    <submittedName>
        <fullName evidence="3">Uncharacterized protein</fullName>
    </submittedName>
</protein>
<sequence>MNSHIQNAFALVDEIGQFVFSLIELCLTRILPLFALLIAQFLLFCFRFTWSIFVSAVTASPDRSVTGEVCQESLFEKDESPSAGNRQPSLFQRSTSISRPDVIAQCVGNALNGVQALPRLVVSYSRKRFSPDLKREIGSSVSNAGGEAELPPPSTKHAADERQAPSRQVTHTPQKEETAETMQVPHVLPPSFSVVKRNVLHSTASAVSVPPSPTASITNAAASASAHRGPEPSATYAAASDSAQRAPWWTALSTAAKQPRRLLSSSIRTSPSYENFLGKFRNHFMLDR</sequence>
<keyword evidence="2" id="KW-1133">Transmembrane helix</keyword>
<keyword evidence="2" id="KW-0812">Transmembrane</keyword>
<feature type="transmembrane region" description="Helical" evidence="2">
    <location>
        <begin position="30"/>
        <end position="53"/>
    </location>
</feature>
<keyword evidence="4" id="KW-1185">Reference proteome</keyword>
<organism evidence="3 4">
    <name type="scientific">Ceratopteris richardii</name>
    <name type="common">Triangle waterfern</name>
    <dbReference type="NCBI Taxonomy" id="49495"/>
    <lineage>
        <taxon>Eukaryota</taxon>
        <taxon>Viridiplantae</taxon>
        <taxon>Streptophyta</taxon>
        <taxon>Embryophyta</taxon>
        <taxon>Tracheophyta</taxon>
        <taxon>Polypodiopsida</taxon>
        <taxon>Polypodiidae</taxon>
        <taxon>Polypodiales</taxon>
        <taxon>Pteridineae</taxon>
        <taxon>Pteridaceae</taxon>
        <taxon>Parkerioideae</taxon>
        <taxon>Ceratopteris</taxon>
    </lineage>
</organism>
<gene>
    <name evidence="3" type="ORF">KP509_37G018400</name>
</gene>
<feature type="compositionally biased region" description="Low complexity" evidence="1">
    <location>
        <begin position="205"/>
        <end position="226"/>
    </location>
</feature>
<comment type="caution">
    <text evidence="3">The sequence shown here is derived from an EMBL/GenBank/DDBJ whole genome shotgun (WGS) entry which is preliminary data.</text>
</comment>
<dbReference type="AlphaFoldDB" id="A0A8T2Q709"/>
<keyword evidence="2" id="KW-0472">Membrane</keyword>
<dbReference type="Proteomes" id="UP000825935">
    <property type="component" value="Chromosome 37"/>
</dbReference>
<feature type="region of interest" description="Disordered" evidence="1">
    <location>
        <begin position="135"/>
        <end position="185"/>
    </location>
</feature>
<evidence type="ECO:0000256" key="2">
    <source>
        <dbReference type="SAM" id="Phobius"/>
    </source>
</evidence>
<evidence type="ECO:0000313" key="4">
    <source>
        <dbReference type="Proteomes" id="UP000825935"/>
    </source>
</evidence>
<proteinExistence type="predicted"/>
<evidence type="ECO:0000313" key="3">
    <source>
        <dbReference type="EMBL" id="KAH7279408.1"/>
    </source>
</evidence>
<accession>A0A8T2Q709</accession>
<dbReference type="EMBL" id="CM035442">
    <property type="protein sequence ID" value="KAH7279408.1"/>
    <property type="molecule type" value="Genomic_DNA"/>
</dbReference>
<evidence type="ECO:0000256" key="1">
    <source>
        <dbReference type="SAM" id="MobiDB-lite"/>
    </source>
</evidence>